<name>A0ABV8W3H3_9FLAO</name>
<evidence type="ECO:0000313" key="1">
    <source>
        <dbReference type="EMBL" id="MFC4390496.1"/>
    </source>
</evidence>
<accession>A0ABV8W3H3</accession>
<sequence length="139" mass="16850">MIYINKSTFPFCYVEEKKFEWGEPYEDVTPIFNLSIDPKLSDLEYTIEVLGKNNFKNNLLKLHNILVNREENIRIEHFNDLITDREVLLNRIKIYLDSNTDKISPWDLPYHVCFNENDYLESIENETNRILLFERKEYH</sequence>
<protein>
    <submittedName>
        <fullName evidence="1">Uncharacterized protein</fullName>
    </submittedName>
</protein>
<gene>
    <name evidence="1" type="ORF">ACFOY0_05785</name>
</gene>
<keyword evidence="2" id="KW-1185">Reference proteome</keyword>
<dbReference type="EMBL" id="JBHSCO010000002">
    <property type="protein sequence ID" value="MFC4390496.1"/>
    <property type="molecule type" value="Genomic_DNA"/>
</dbReference>
<dbReference type="RefSeq" id="WP_179005017.1">
    <property type="nucleotide sequence ID" value="NZ_JBHSCO010000002.1"/>
</dbReference>
<proteinExistence type="predicted"/>
<comment type="caution">
    <text evidence="1">The sequence shown here is derived from an EMBL/GenBank/DDBJ whole genome shotgun (WGS) entry which is preliminary data.</text>
</comment>
<reference evidence="2" key="1">
    <citation type="journal article" date="2019" name="Int. J. Syst. Evol. Microbiol.">
        <title>The Global Catalogue of Microorganisms (GCM) 10K type strain sequencing project: providing services to taxonomists for standard genome sequencing and annotation.</title>
        <authorList>
            <consortium name="The Broad Institute Genomics Platform"/>
            <consortium name="The Broad Institute Genome Sequencing Center for Infectious Disease"/>
            <person name="Wu L."/>
            <person name="Ma J."/>
        </authorList>
    </citation>
    <scope>NUCLEOTIDE SEQUENCE [LARGE SCALE GENOMIC DNA]</scope>
    <source>
        <strain evidence="2">CGMCC 1.15345</strain>
    </source>
</reference>
<organism evidence="1 2">
    <name type="scientific">Flavobacterium quisquiliarum</name>
    <dbReference type="NCBI Taxonomy" id="1834436"/>
    <lineage>
        <taxon>Bacteria</taxon>
        <taxon>Pseudomonadati</taxon>
        <taxon>Bacteroidota</taxon>
        <taxon>Flavobacteriia</taxon>
        <taxon>Flavobacteriales</taxon>
        <taxon>Flavobacteriaceae</taxon>
        <taxon>Flavobacterium</taxon>
    </lineage>
</organism>
<dbReference type="Proteomes" id="UP001595719">
    <property type="component" value="Unassembled WGS sequence"/>
</dbReference>
<evidence type="ECO:0000313" key="2">
    <source>
        <dbReference type="Proteomes" id="UP001595719"/>
    </source>
</evidence>